<dbReference type="OrthoDB" id="72213at2"/>
<proteinExistence type="predicted"/>
<evidence type="ECO:0000259" key="1">
    <source>
        <dbReference type="Pfam" id="PF13021"/>
    </source>
</evidence>
<dbReference type="InterPro" id="IPR024976">
    <property type="entry name" value="DUF3885"/>
</dbReference>
<name>A0A1X6ZP23_9RHOB</name>
<evidence type="ECO:0000313" key="3">
    <source>
        <dbReference type="Proteomes" id="UP000193778"/>
    </source>
</evidence>
<sequence>MKNVIAKIQEQFGVEELPHGLFHSFDQALRFELGGEKLGTDRPMRRFTQAHDRSNAVSKAFIDNSPEVFVLLSSYEMEQPDKKRLKPLKLCGIKRSEFQYLSKTRQQDDDHIAEFGSDIFRHWDMAKLKDKETISEILWLGIASEMGIKPTFHGSMTAYFVDPENGLVLHLYDDRGMDVVATQKAPLNNLFARYNDWLLDYDLTRMTDMFGGE</sequence>
<accession>A0A1X6ZP23</accession>
<evidence type="ECO:0000313" key="2">
    <source>
        <dbReference type="EMBL" id="SLN56872.1"/>
    </source>
</evidence>
<dbReference type="Proteomes" id="UP000193778">
    <property type="component" value="Unassembled WGS sequence"/>
</dbReference>
<protein>
    <recommendedName>
        <fullName evidence="1">DUF3885 domain-containing protein</fullName>
    </recommendedName>
</protein>
<feature type="domain" description="DUF3885" evidence="1">
    <location>
        <begin position="7"/>
        <end position="202"/>
    </location>
</feature>
<organism evidence="2 3">
    <name type="scientific">Ruegeria meonggei</name>
    <dbReference type="NCBI Taxonomy" id="1446476"/>
    <lineage>
        <taxon>Bacteria</taxon>
        <taxon>Pseudomonadati</taxon>
        <taxon>Pseudomonadota</taxon>
        <taxon>Alphaproteobacteria</taxon>
        <taxon>Rhodobacterales</taxon>
        <taxon>Roseobacteraceae</taxon>
        <taxon>Ruegeria</taxon>
    </lineage>
</organism>
<dbReference type="Pfam" id="PF13021">
    <property type="entry name" value="DUF3885"/>
    <property type="match status" value="1"/>
</dbReference>
<dbReference type="AlphaFoldDB" id="A0A1X6ZP23"/>
<dbReference type="RefSeq" id="WP_085823273.1">
    <property type="nucleotide sequence ID" value="NZ_FWFP01000007.1"/>
</dbReference>
<gene>
    <name evidence="2" type="ORF">RUM8411_02775</name>
</gene>
<keyword evidence="3" id="KW-1185">Reference proteome</keyword>
<reference evidence="3" key="1">
    <citation type="submission" date="2017-03" db="EMBL/GenBank/DDBJ databases">
        <authorList>
            <person name="Rodrigo-Torres L."/>
            <person name="Arahal R.D."/>
            <person name="Lucena T."/>
        </authorList>
    </citation>
    <scope>NUCLEOTIDE SEQUENCE [LARGE SCALE GENOMIC DNA]</scope>
    <source>
        <strain evidence="3">CECT 8411</strain>
    </source>
</reference>
<dbReference type="EMBL" id="FWFP01000007">
    <property type="protein sequence ID" value="SLN56872.1"/>
    <property type="molecule type" value="Genomic_DNA"/>
</dbReference>